<name>A0A225VZR6_9STRA</name>
<dbReference type="EMBL" id="NBNE01002278">
    <property type="protein sequence ID" value="OWZ10936.1"/>
    <property type="molecule type" value="Genomic_DNA"/>
</dbReference>
<evidence type="ECO:0000313" key="1">
    <source>
        <dbReference type="EMBL" id="OWZ10936.1"/>
    </source>
</evidence>
<comment type="caution">
    <text evidence="1">The sequence shown here is derived from an EMBL/GenBank/DDBJ whole genome shotgun (WGS) entry which is preliminary data.</text>
</comment>
<proteinExistence type="predicted"/>
<sequence>MLSHRFRLMRPRLLEFTLRLLLEMLRDTSLSDDKKPFTWEMCVTEFPEFDDVGAHVGDRYTHVSVSMGPKVEAFLTNSDRTMTTEGILPFLRSQ</sequence>
<dbReference type="AlphaFoldDB" id="A0A225VZR6"/>
<evidence type="ECO:0000313" key="2">
    <source>
        <dbReference type="Proteomes" id="UP000198211"/>
    </source>
</evidence>
<organism evidence="1 2">
    <name type="scientific">Phytophthora megakarya</name>
    <dbReference type="NCBI Taxonomy" id="4795"/>
    <lineage>
        <taxon>Eukaryota</taxon>
        <taxon>Sar</taxon>
        <taxon>Stramenopiles</taxon>
        <taxon>Oomycota</taxon>
        <taxon>Peronosporomycetes</taxon>
        <taxon>Peronosporales</taxon>
        <taxon>Peronosporaceae</taxon>
        <taxon>Phytophthora</taxon>
    </lineage>
</organism>
<reference evidence="2" key="1">
    <citation type="submission" date="2017-03" db="EMBL/GenBank/DDBJ databases">
        <title>Phytopthora megakarya and P. palmivora, two closely related causual agents of cacao black pod achieved similar genome size and gene model numbers by different mechanisms.</title>
        <authorList>
            <person name="Ali S."/>
            <person name="Shao J."/>
            <person name="Larry D.J."/>
            <person name="Kronmiller B."/>
            <person name="Shen D."/>
            <person name="Strem M.D."/>
            <person name="Melnick R.L."/>
            <person name="Guiltinan M.J."/>
            <person name="Tyler B.M."/>
            <person name="Meinhardt L.W."/>
            <person name="Bailey B.A."/>
        </authorList>
    </citation>
    <scope>NUCLEOTIDE SEQUENCE [LARGE SCALE GENOMIC DNA]</scope>
    <source>
        <strain evidence="2">zdho120</strain>
    </source>
</reference>
<keyword evidence="2" id="KW-1185">Reference proteome</keyword>
<accession>A0A225VZR6</accession>
<gene>
    <name evidence="1" type="ORF">PHMEG_00016114</name>
</gene>
<dbReference type="Proteomes" id="UP000198211">
    <property type="component" value="Unassembled WGS sequence"/>
</dbReference>
<protein>
    <submittedName>
        <fullName evidence="1">Uncharacterized protein</fullName>
    </submittedName>
</protein>